<feature type="domain" description="CTCK" evidence="5">
    <location>
        <begin position="169"/>
        <end position="256"/>
    </location>
</feature>
<keyword evidence="3 4" id="KW-1015">Disulfide bond</keyword>
<dbReference type="GO" id="GO:0005576">
    <property type="term" value="C:extracellular region"/>
    <property type="evidence" value="ECO:0007669"/>
    <property type="project" value="UniProtKB-SubCell"/>
</dbReference>
<dbReference type="InterPro" id="IPR006207">
    <property type="entry name" value="Cys_knot_C"/>
</dbReference>
<comment type="caution">
    <text evidence="7">The sequence shown here is derived from an EMBL/GenBank/DDBJ whole genome shotgun (WGS) entry which is preliminary data.</text>
</comment>
<dbReference type="InterPro" id="IPR029034">
    <property type="entry name" value="Cystine-knot_cytokine"/>
</dbReference>
<reference evidence="7" key="1">
    <citation type="submission" date="2020-03" db="EMBL/GenBank/DDBJ databases">
        <authorList>
            <person name="Weist P."/>
        </authorList>
    </citation>
    <scope>NUCLEOTIDE SEQUENCE</scope>
</reference>
<protein>
    <recommendedName>
        <fullName evidence="9">CTCK domain-containing protein</fullName>
    </recommendedName>
</protein>
<feature type="disulfide bond" evidence="4">
    <location>
        <begin position="194"/>
        <end position="248"/>
    </location>
</feature>
<evidence type="ECO:0000256" key="2">
    <source>
        <dbReference type="ARBA" id="ARBA00022525"/>
    </source>
</evidence>
<evidence type="ECO:0000256" key="3">
    <source>
        <dbReference type="ARBA" id="ARBA00023157"/>
    </source>
</evidence>
<evidence type="ECO:0000313" key="7">
    <source>
        <dbReference type="EMBL" id="CAB1423414.1"/>
    </source>
</evidence>
<sequence>MPVVSVPEGKCCLELTCEPKRVCVHKGAEYQPGSPVPAAICQDCICSTQVDPNTKLFKVTCEFKQCQETCDKGYEYMETDPKVCCGKCVQTHCELSLNGTKHLLTPGETWSPPENMCEHHTCIKSGETLLTTSSHIVCPPFQQSNCHPDTIQTAANGCCKICEEKEKACKLVPMKIQILQNDCMSSEMIDMPYCEGSCNTFSKYSEALASLQHSCSCCKETKTSRHTVDLNCLNGDVVRYTYTHVEECGCGHTDCTTPPGKSARRRRSFTLV</sequence>
<evidence type="ECO:0000256" key="1">
    <source>
        <dbReference type="ARBA" id="ARBA00004613"/>
    </source>
</evidence>
<evidence type="ECO:0000259" key="5">
    <source>
        <dbReference type="PROSITE" id="PS01225"/>
    </source>
</evidence>
<dbReference type="SMART" id="SM00041">
    <property type="entry name" value="CT"/>
    <property type="match status" value="1"/>
</dbReference>
<feature type="disulfide bond" evidence="4">
    <location>
        <begin position="183"/>
        <end position="232"/>
    </location>
</feature>
<dbReference type="InterPro" id="IPR006208">
    <property type="entry name" value="Glyco_hormone_CN"/>
</dbReference>
<feature type="disulfide bond" evidence="4">
    <location>
        <begin position="198"/>
        <end position="250"/>
    </location>
</feature>
<accession>A0A9N7U204</accession>
<dbReference type="Pfam" id="PF00007">
    <property type="entry name" value="Cys_knot"/>
    <property type="match status" value="1"/>
</dbReference>
<evidence type="ECO:0000259" key="6">
    <source>
        <dbReference type="PROSITE" id="PS50184"/>
    </source>
</evidence>
<dbReference type="InterPro" id="IPR001007">
    <property type="entry name" value="VWF_dom"/>
</dbReference>
<comment type="caution">
    <text evidence="4">Lacks conserved residue(s) required for the propagation of feature annotation.</text>
</comment>
<keyword evidence="2" id="KW-0964">Secreted</keyword>
<comment type="subcellular location">
    <subcellularLocation>
        <location evidence="1">Secreted</location>
    </subcellularLocation>
</comment>
<dbReference type="PROSITE" id="PS01185">
    <property type="entry name" value="CTCK_1"/>
    <property type="match status" value="1"/>
</dbReference>
<feature type="domain" description="VWFC" evidence="6">
    <location>
        <begin position="21"/>
        <end position="89"/>
    </location>
</feature>
<evidence type="ECO:0000313" key="8">
    <source>
        <dbReference type="Proteomes" id="UP001153269"/>
    </source>
</evidence>
<evidence type="ECO:0000256" key="4">
    <source>
        <dbReference type="PROSITE-ProRule" id="PRU00039"/>
    </source>
</evidence>
<dbReference type="Proteomes" id="UP001153269">
    <property type="component" value="Unassembled WGS sequence"/>
</dbReference>
<proteinExistence type="predicted"/>
<evidence type="ECO:0008006" key="9">
    <source>
        <dbReference type="Google" id="ProtNLM"/>
    </source>
</evidence>
<organism evidence="7 8">
    <name type="scientific">Pleuronectes platessa</name>
    <name type="common">European plaice</name>
    <dbReference type="NCBI Taxonomy" id="8262"/>
    <lineage>
        <taxon>Eukaryota</taxon>
        <taxon>Metazoa</taxon>
        <taxon>Chordata</taxon>
        <taxon>Craniata</taxon>
        <taxon>Vertebrata</taxon>
        <taxon>Euteleostomi</taxon>
        <taxon>Actinopterygii</taxon>
        <taxon>Neopterygii</taxon>
        <taxon>Teleostei</taxon>
        <taxon>Neoteleostei</taxon>
        <taxon>Acanthomorphata</taxon>
        <taxon>Carangaria</taxon>
        <taxon>Pleuronectiformes</taxon>
        <taxon>Pleuronectoidei</taxon>
        <taxon>Pleuronectidae</taxon>
        <taxon>Pleuronectes</taxon>
    </lineage>
</organism>
<name>A0A9N7U204_PLEPL</name>
<dbReference type="PROSITE" id="PS01225">
    <property type="entry name" value="CTCK_2"/>
    <property type="match status" value="1"/>
</dbReference>
<gene>
    <name evidence="7" type="ORF">PLEPLA_LOCUS11334</name>
</gene>
<dbReference type="EMBL" id="CADEAL010000655">
    <property type="protein sequence ID" value="CAB1423414.1"/>
    <property type="molecule type" value="Genomic_DNA"/>
</dbReference>
<dbReference type="PROSITE" id="PS50184">
    <property type="entry name" value="VWFC_2"/>
    <property type="match status" value="1"/>
</dbReference>
<keyword evidence="8" id="KW-1185">Reference proteome</keyword>
<dbReference type="Gene3D" id="2.10.90.10">
    <property type="entry name" value="Cystine-knot cytokines"/>
    <property type="match status" value="1"/>
</dbReference>
<dbReference type="AlphaFoldDB" id="A0A9N7U204"/>